<dbReference type="OrthoDB" id="6037972at2759"/>
<dbReference type="EnsemblMetazoa" id="CLYHEMT025769.1">
    <property type="protein sequence ID" value="CLYHEMP025769.1"/>
    <property type="gene ID" value="CLYHEMG025769"/>
</dbReference>
<protein>
    <submittedName>
        <fullName evidence="1">Uncharacterized protein</fullName>
    </submittedName>
</protein>
<evidence type="ECO:0000313" key="1">
    <source>
        <dbReference type="EnsemblMetazoa" id="CLYHEMP025769.1"/>
    </source>
</evidence>
<accession>A0A7M5XMS2</accession>
<organism evidence="1 2">
    <name type="scientific">Clytia hemisphaerica</name>
    <dbReference type="NCBI Taxonomy" id="252671"/>
    <lineage>
        <taxon>Eukaryota</taxon>
        <taxon>Metazoa</taxon>
        <taxon>Cnidaria</taxon>
        <taxon>Hydrozoa</taxon>
        <taxon>Hydroidolina</taxon>
        <taxon>Leptothecata</taxon>
        <taxon>Obeliida</taxon>
        <taxon>Clytiidae</taxon>
        <taxon>Clytia</taxon>
    </lineage>
</organism>
<proteinExistence type="predicted"/>
<name>A0A7M5XMS2_9CNID</name>
<dbReference type="Proteomes" id="UP000594262">
    <property type="component" value="Unplaced"/>
</dbReference>
<keyword evidence="2" id="KW-1185">Reference proteome</keyword>
<dbReference type="AlphaFoldDB" id="A0A7M5XMS2"/>
<reference evidence="1" key="1">
    <citation type="submission" date="2021-01" db="UniProtKB">
        <authorList>
            <consortium name="EnsemblMetazoa"/>
        </authorList>
    </citation>
    <scope>IDENTIFICATION</scope>
</reference>
<evidence type="ECO:0000313" key="2">
    <source>
        <dbReference type="Proteomes" id="UP000594262"/>
    </source>
</evidence>
<sequence>MWNLYNIERRTTIALYFDNKKNEIGSLSISSITKNYTDWTLDTKPLATKIKDFKIVLSEGNGTFGFVLEDLRYDDSSVLIVTNEDSSGIKAQHKLTINVEGGPHECGVKSLPQNITCSHDQVITQKITLCGKPQPEVTWKIGDTEFNGTVGKTETDKHQYIYTLKTKLTSDMCGRKLSYVANGYHRKRTASSMILVKGSEPDDDVDGLVAWEITLIALAVLFRCGGTLCVCLHQISSP</sequence>